<protein>
    <recommendedName>
        <fullName evidence="2">Retrovirus-related Pol polyprotein from transposon TNT 1-94-like beta-barrel domain-containing protein</fullName>
    </recommendedName>
</protein>
<feature type="region of interest" description="Disordered" evidence="1">
    <location>
        <begin position="49"/>
        <end position="168"/>
    </location>
</feature>
<gene>
    <name evidence="3" type="ORF">L3X38_036125</name>
</gene>
<proteinExistence type="predicted"/>
<evidence type="ECO:0000259" key="2">
    <source>
        <dbReference type="Pfam" id="PF22936"/>
    </source>
</evidence>
<sequence>MATNHFSFSELVMACLNVIGSSRLCSLLHHRLLLSFSTNHRRVECLDGSAPTDADFDPEPDPKSGSSFDDPDPDPDYDDDDPDPDYDDDDLDPDPDYDDDDPDDDDPDLDYHDDDLDPDSEDDPDPYSDDDTNPEFFSDSDPDPDFDSDSGPDSGSDFDPNSYSTYRGQCNMTNNGTGYGFHTSNKIDSKSWIIDSGATSHMTFDPDDFLNTTQPGRTCIANANGVTYPVTGAGTDIHT</sequence>
<dbReference type="Pfam" id="PF22936">
    <property type="entry name" value="Pol_BBD"/>
    <property type="match status" value="1"/>
</dbReference>
<feature type="domain" description="Retrovirus-related Pol polyprotein from transposon TNT 1-94-like beta-barrel" evidence="2">
    <location>
        <begin position="192"/>
        <end position="235"/>
    </location>
</feature>
<reference evidence="3 4" key="1">
    <citation type="journal article" date="2022" name="G3 (Bethesda)">
        <title>Whole-genome sequence and methylome profiling of the almond [Prunus dulcis (Mill.) D.A. Webb] cultivar 'Nonpareil'.</title>
        <authorList>
            <person name="D'Amico-Willman K.M."/>
            <person name="Ouma W.Z."/>
            <person name="Meulia T."/>
            <person name="Sideli G.M."/>
            <person name="Gradziel T.M."/>
            <person name="Fresnedo-Ramirez J."/>
        </authorList>
    </citation>
    <scope>NUCLEOTIDE SEQUENCE [LARGE SCALE GENOMIC DNA]</scope>
    <source>
        <strain evidence="3">Clone GOH B32 T37-40</strain>
    </source>
</reference>
<dbReference type="EMBL" id="JAJFAZ020000007">
    <property type="protein sequence ID" value="KAI5316418.1"/>
    <property type="molecule type" value="Genomic_DNA"/>
</dbReference>
<feature type="compositionally biased region" description="Low complexity" evidence="1">
    <location>
        <begin position="151"/>
        <end position="160"/>
    </location>
</feature>
<dbReference type="Proteomes" id="UP001054821">
    <property type="component" value="Chromosome 7"/>
</dbReference>
<comment type="caution">
    <text evidence="3">The sequence shown here is derived from an EMBL/GenBank/DDBJ whole genome shotgun (WGS) entry which is preliminary data.</text>
</comment>
<evidence type="ECO:0000256" key="1">
    <source>
        <dbReference type="SAM" id="MobiDB-lite"/>
    </source>
</evidence>
<accession>A0AAD4YQ19</accession>
<evidence type="ECO:0000313" key="4">
    <source>
        <dbReference type="Proteomes" id="UP001054821"/>
    </source>
</evidence>
<dbReference type="AlphaFoldDB" id="A0AAD4YQ19"/>
<dbReference type="InterPro" id="IPR054722">
    <property type="entry name" value="PolX-like_BBD"/>
</dbReference>
<organism evidence="3 4">
    <name type="scientific">Prunus dulcis</name>
    <name type="common">Almond</name>
    <name type="synonym">Amygdalus dulcis</name>
    <dbReference type="NCBI Taxonomy" id="3755"/>
    <lineage>
        <taxon>Eukaryota</taxon>
        <taxon>Viridiplantae</taxon>
        <taxon>Streptophyta</taxon>
        <taxon>Embryophyta</taxon>
        <taxon>Tracheophyta</taxon>
        <taxon>Spermatophyta</taxon>
        <taxon>Magnoliopsida</taxon>
        <taxon>eudicotyledons</taxon>
        <taxon>Gunneridae</taxon>
        <taxon>Pentapetalae</taxon>
        <taxon>rosids</taxon>
        <taxon>fabids</taxon>
        <taxon>Rosales</taxon>
        <taxon>Rosaceae</taxon>
        <taxon>Amygdaloideae</taxon>
        <taxon>Amygdaleae</taxon>
        <taxon>Prunus</taxon>
    </lineage>
</organism>
<keyword evidence="4" id="KW-1185">Reference proteome</keyword>
<feature type="compositionally biased region" description="Acidic residues" evidence="1">
    <location>
        <begin position="69"/>
        <end position="150"/>
    </location>
</feature>
<name>A0AAD4YQ19_PRUDU</name>
<evidence type="ECO:0000313" key="3">
    <source>
        <dbReference type="EMBL" id="KAI5316418.1"/>
    </source>
</evidence>